<dbReference type="GeneID" id="72189868"/>
<keyword evidence="2 4" id="KW-0378">Hydrolase</keyword>
<dbReference type="SUPFAM" id="SSF56601">
    <property type="entry name" value="beta-lactamase/transpeptidase-like"/>
    <property type="match status" value="1"/>
</dbReference>
<evidence type="ECO:0000256" key="2">
    <source>
        <dbReference type="ARBA" id="ARBA00022801"/>
    </source>
</evidence>
<dbReference type="Gene3D" id="3.40.710.10">
    <property type="entry name" value="DD-peptidase/beta-lactamase superfamily"/>
    <property type="match status" value="2"/>
</dbReference>
<dbReference type="GO" id="GO:0006508">
    <property type="term" value="P:proteolysis"/>
    <property type="evidence" value="ECO:0007669"/>
    <property type="project" value="InterPro"/>
</dbReference>
<accession>A0A8U0INC2</accession>
<sequence>MSDPTAPLAGIDGASVGVLAVARADGESVAAGDGLASDDGGGEALASLDPDRALAPASNTKLVTSALALEALGPGYAFETRVEGRGEREGNRLAGDLLVRGSGAPDLDGEDLRALADAVAAEVGAVAGDLLLDGTHFSGGRYGPGWTVGDRRYAYGAPSSALALAGNAVEVRISDPEESGNFRVSVVPDSPEIAVETDLRAVEAGGESEDGEADASDGNGDLRVVTDPDEGTIRVEGALPPGADRTERAPVVRPERHFGLALLDALESAGVSVEGEVRAVESADSTATDRDDVHAEEAFACAVESAPVADLLRSMNVPSDNFVAEQLARTVAAECDGEGSWAAWESIATDFLEECGAAACRLRDGSGLSRYNLVTARGMVGLLARADDAPWADAFFDSLPAPGEGTLSSRLDGADGLRAKTGTLTATCALSGVVRRDDDPDAFFSVVYGGLTVEADEARRRQDEFVRGLLK</sequence>
<evidence type="ECO:0000313" key="4">
    <source>
        <dbReference type="EMBL" id="UPW02101.1"/>
    </source>
</evidence>
<dbReference type="EMBL" id="CP096658">
    <property type="protein sequence ID" value="UPW02101.1"/>
    <property type="molecule type" value="Genomic_DNA"/>
</dbReference>
<dbReference type="InterPro" id="IPR000667">
    <property type="entry name" value="Peptidase_S13"/>
</dbReference>
<dbReference type="PANTHER" id="PTHR30023:SF0">
    <property type="entry name" value="PENICILLIN-SENSITIVE CARBOXYPEPTIDASE A"/>
    <property type="match status" value="1"/>
</dbReference>
<dbReference type="Proteomes" id="UP000830434">
    <property type="component" value="Chromosome"/>
</dbReference>
<keyword evidence="4" id="KW-0645">Protease</keyword>
<proteinExistence type="inferred from homology"/>
<gene>
    <name evidence="4" type="primary">dacB</name>
    <name evidence="4" type="ORF">M0R88_08395</name>
</gene>
<name>A0A8U0INC2_9EURY</name>
<dbReference type="NCBIfam" id="TIGR00666">
    <property type="entry name" value="PBP4"/>
    <property type="match status" value="1"/>
</dbReference>
<organism evidence="4 5">
    <name type="scientific">Halorussus gelatinilyticus</name>
    <dbReference type="NCBI Taxonomy" id="2937524"/>
    <lineage>
        <taxon>Archaea</taxon>
        <taxon>Methanobacteriati</taxon>
        <taxon>Methanobacteriota</taxon>
        <taxon>Stenosarchaea group</taxon>
        <taxon>Halobacteria</taxon>
        <taxon>Halobacteriales</taxon>
        <taxon>Haladaptataceae</taxon>
        <taxon>Halorussus</taxon>
    </lineage>
</organism>
<dbReference type="KEGG" id="haxz:M0R88_08395"/>
<feature type="region of interest" description="Disordered" evidence="3">
    <location>
        <begin position="202"/>
        <end position="227"/>
    </location>
</feature>
<dbReference type="Pfam" id="PF02113">
    <property type="entry name" value="Peptidase_S13"/>
    <property type="match status" value="1"/>
</dbReference>
<evidence type="ECO:0000256" key="1">
    <source>
        <dbReference type="ARBA" id="ARBA00006096"/>
    </source>
</evidence>
<evidence type="ECO:0000256" key="3">
    <source>
        <dbReference type="SAM" id="MobiDB-lite"/>
    </source>
</evidence>
<dbReference type="PANTHER" id="PTHR30023">
    <property type="entry name" value="D-ALANYL-D-ALANINE CARBOXYPEPTIDASE"/>
    <property type="match status" value="1"/>
</dbReference>
<keyword evidence="4" id="KW-0121">Carboxypeptidase</keyword>
<evidence type="ECO:0000313" key="5">
    <source>
        <dbReference type="Proteomes" id="UP000830434"/>
    </source>
</evidence>
<comment type="similarity">
    <text evidence="1">Belongs to the peptidase S13 family.</text>
</comment>
<dbReference type="AlphaFoldDB" id="A0A8U0INC2"/>
<dbReference type="GO" id="GO:0009002">
    <property type="term" value="F:serine-type D-Ala-D-Ala carboxypeptidase activity"/>
    <property type="evidence" value="ECO:0007669"/>
    <property type="project" value="UniProtKB-EC"/>
</dbReference>
<keyword evidence="5" id="KW-1185">Reference proteome</keyword>
<dbReference type="EC" id="3.4.16.4" evidence="4"/>
<feature type="compositionally biased region" description="Acidic residues" evidence="3">
    <location>
        <begin position="206"/>
        <end position="215"/>
    </location>
</feature>
<dbReference type="GO" id="GO:0000270">
    <property type="term" value="P:peptidoglycan metabolic process"/>
    <property type="evidence" value="ECO:0007669"/>
    <property type="project" value="TreeGrafter"/>
</dbReference>
<dbReference type="PRINTS" id="PR00922">
    <property type="entry name" value="DADACBPTASE3"/>
</dbReference>
<protein>
    <submittedName>
        <fullName evidence="4">D-alanyl-D-alanine carboxypeptidase/D-alanyl-D-alanine-endopeptidase</fullName>
        <ecNumber evidence="4">3.4.16.4</ecNumber>
    </submittedName>
</protein>
<dbReference type="RefSeq" id="WP_248656488.1">
    <property type="nucleotide sequence ID" value="NZ_CP096658.1"/>
</dbReference>
<dbReference type="InterPro" id="IPR012338">
    <property type="entry name" value="Beta-lactam/transpept-like"/>
</dbReference>
<reference evidence="4" key="1">
    <citation type="submission" date="2022-04" db="EMBL/GenBank/DDBJ databases">
        <title>Diverse halophilic archaea isolated from saline environments.</title>
        <authorList>
            <person name="Cui H.-L."/>
        </authorList>
    </citation>
    <scope>NUCLEOTIDE SEQUENCE</scope>
    <source>
        <strain evidence="4">XZYJT40</strain>
    </source>
</reference>